<dbReference type="GO" id="GO:1901678">
    <property type="term" value="P:iron coordination entity transport"/>
    <property type="evidence" value="ECO:0007669"/>
    <property type="project" value="UniProtKB-ARBA"/>
</dbReference>
<dbReference type="PROSITE" id="PS51257">
    <property type="entry name" value="PROKAR_LIPOPROTEIN"/>
    <property type="match status" value="1"/>
</dbReference>
<dbReference type="PANTHER" id="PTHR30532:SF29">
    <property type="entry name" value="FE(3+) DICITRATE-BINDING PERIPLASMIC PROTEIN"/>
    <property type="match status" value="1"/>
</dbReference>
<comment type="similarity">
    <text evidence="2">Belongs to the bacterial solute-binding protein 8 family.</text>
</comment>
<evidence type="ECO:0000259" key="6">
    <source>
        <dbReference type="PROSITE" id="PS50983"/>
    </source>
</evidence>
<evidence type="ECO:0000256" key="1">
    <source>
        <dbReference type="ARBA" id="ARBA00004196"/>
    </source>
</evidence>
<dbReference type="RefSeq" id="WP_124997276.1">
    <property type="nucleotide sequence ID" value="NZ_BHYK01000001.1"/>
</dbReference>
<feature type="chain" id="PRO_5019550320" evidence="5">
    <location>
        <begin position="26"/>
        <end position="327"/>
    </location>
</feature>
<comment type="caution">
    <text evidence="7">The sequence shown here is derived from an EMBL/GenBank/DDBJ whole genome shotgun (WGS) entry which is preliminary data.</text>
</comment>
<sequence>MKNKLISLLCAGVILASGLVGCSTASTSKSPATKPLTVENSSENVSATRTISTKLGDVKVSSNPKRVIVQYLMGDVISLGIKPVGISEVYTGAAYHNITAGIKDLGHFGSWDVEAVMLLKPDLIITIDKEQSEKLSKIAPTVYVPYGDISTEERVTLIGQALNKEKEAKEVIGNYHANIEASKKKLQKAGFNNLTISVLEGDQKSMGVKGGKFGTGMVAYNALSLKAPQKVQKNIIDKDSFAEEVSFEVLPEYCGDYIIRNVYEGMDDLTKNKIWNSLPAIKNNRLIEMEFGLSYYTDIYSANAQVNYITNALLKAQSSKVIGKDKQ</sequence>
<accession>A0A401UGE6</accession>
<dbReference type="Pfam" id="PF01497">
    <property type="entry name" value="Peripla_BP_2"/>
    <property type="match status" value="1"/>
</dbReference>
<name>A0A401UGE6_9CLOT</name>
<dbReference type="OrthoDB" id="9793175at2"/>
<evidence type="ECO:0000256" key="2">
    <source>
        <dbReference type="ARBA" id="ARBA00008814"/>
    </source>
</evidence>
<comment type="subcellular location">
    <subcellularLocation>
        <location evidence="1">Cell envelope</location>
    </subcellularLocation>
</comment>
<dbReference type="PANTHER" id="PTHR30532">
    <property type="entry name" value="IRON III DICITRATE-BINDING PERIPLASMIC PROTEIN"/>
    <property type="match status" value="1"/>
</dbReference>
<dbReference type="AlphaFoldDB" id="A0A401UGE6"/>
<evidence type="ECO:0000313" key="7">
    <source>
        <dbReference type="EMBL" id="GCD08637.1"/>
    </source>
</evidence>
<keyword evidence="8" id="KW-1185">Reference proteome</keyword>
<dbReference type="SUPFAM" id="SSF53807">
    <property type="entry name" value="Helical backbone' metal receptor"/>
    <property type="match status" value="1"/>
</dbReference>
<evidence type="ECO:0000256" key="4">
    <source>
        <dbReference type="ARBA" id="ARBA00022729"/>
    </source>
</evidence>
<keyword evidence="4 5" id="KW-0732">Signal</keyword>
<dbReference type="EMBL" id="BHYK01000001">
    <property type="protein sequence ID" value="GCD08637.1"/>
    <property type="molecule type" value="Genomic_DNA"/>
</dbReference>
<evidence type="ECO:0000256" key="3">
    <source>
        <dbReference type="ARBA" id="ARBA00022448"/>
    </source>
</evidence>
<evidence type="ECO:0000256" key="5">
    <source>
        <dbReference type="SAM" id="SignalP"/>
    </source>
</evidence>
<dbReference type="GO" id="GO:0030288">
    <property type="term" value="C:outer membrane-bounded periplasmic space"/>
    <property type="evidence" value="ECO:0007669"/>
    <property type="project" value="TreeGrafter"/>
</dbReference>
<organism evidence="7 8">
    <name type="scientific">Clostridium tagluense</name>
    <dbReference type="NCBI Taxonomy" id="360422"/>
    <lineage>
        <taxon>Bacteria</taxon>
        <taxon>Bacillati</taxon>
        <taxon>Bacillota</taxon>
        <taxon>Clostridia</taxon>
        <taxon>Eubacteriales</taxon>
        <taxon>Clostridiaceae</taxon>
        <taxon>Clostridium</taxon>
    </lineage>
</organism>
<evidence type="ECO:0000313" key="8">
    <source>
        <dbReference type="Proteomes" id="UP000287872"/>
    </source>
</evidence>
<feature type="signal peptide" evidence="5">
    <location>
        <begin position="1"/>
        <end position="25"/>
    </location>
</feature>
<dbReference type="InterPro" id="IPR002491">
    <property type="entry name" value="ABC_transptr_periplasmic_BD"/>
</dbReference>
<feature type="domain" description="Fe/B12 periplasmic-binding" evidence="6">
    <location>
        <begin position="64"/>
        <end position="317"/>
    </location>
</feature>
<dbReference type="PROSITE" id="PS50983">
    <property type="entry name" value="FE_B12_PBP"/>
    <property type="match status" value="1"/>
</dbReference>
<reference evidence="7 8" key="1">
    <citation type="submission" date="2018-11" db="EMBL/GenBank/DDBJ databases">
        <title>Genome sequencing and assembly of Clostridium tagluense strain A121.</title>
        <authorList>
            <person name="Murakami T."/>
            <person name="Segawa T."/>
            <person name="Shcherbakova V.A."/>
            <person name="Mori H."/>
            <person name="Yoshimura Y."/>
        </authorList>
    </citation>
    <scope>NUCLEOTIDE SEQUENCE [LARGE SCALE GENOMIC DNA]</scope>
    <source>
        <strain evidence="7 8">A121</strain>
    </source>
</reference>
<dbReference type="Gene3D" id="3.40.50.1980">
    <property type="entry name" value="Nitrogenase molybdenum iron protein domain"/>
    <property type="match status" value="2"/>
</dbReference>
<gene>
    <name evidence="7" type="ORF">Ctaglu_02600</name>
</gene>
<protein>
    <submittedName>
        <fullName evidence="7">Ferrichrome-binding protein</fullName>
    </submittedName>
</protein>
<dbReference type="InterPro" id="IPR051313">
    <property type="entry name" value="Bact_iron-sidero_bind"/>
</dbReference>
<proteinExistence type="inferred from homology"/>
<keyword evidence="3" id="KW-0813">Transport</keyword>
<dbReference type="Proteomes" id="UP000287872">
    <property type="component" value="Unassembled WGS sequence"/>
</dbReference>